<dbReference type="EMBL" id="PGCK01000005">
    <property type="protein sequence ID" value="MCD1294784.1"/>
    <property type="molecule type" value="Genomic_DNA"/>
</dbReference>
<dbReference type="InterPro" id="IPR011335">
    <property type="entry name" value="Restrct_endonuc-II-like"/>
</dbReference>
<dbReference type="Pfam" id="PF04471">
    <property type="entry name" value="Mrr_cat"/>
    <property type="match status" value="1"/>
</dbReference>
<proteinExistence type="predicted"/>
<name>A0AAP2RC34_9EURY</name>
<protein>
    <recommendedName>
        <fullName evidence="1">Restriction endonuclease type IV Mrr domain-containing protein</fullName>
    </recommendedName>
</protein>
<gene>
    <name evidence="2" type="ORF">CUJ83_07200</name>
</gene>
<accession>A0AAP2RC34</accession>
<sequence>MSNNLLDVIKEIFSTYNYAVSAGNQGFDLLAKKTNNTVAIKLSDSMSVDELGSFMGSFGEMNAKGLVVTMGYFSEDVKLFAKQHDILLWERPELEMQIGKAVLISFEGKPDPFMETAETASQPAQKKDISAITQELYTRVPEKAEKSSKKLASILPEKAQAKSAAKAEKPEPVIEPQVNEPASEIIEAAAEEEPEDLKIPLHTIPIKVKSTDAIKIAGNIGRAEDVEYSLKFIPFWKYSYNVDVQSKYKDIVVPLKSKGTKIINAINKNVDPAPTIKPVESIDIPDAPYNIEMTILTQEEAQAMAMKSIVDESSKTIRFKATIGEAAMVEHKKFSPKPAEVKFDIELLYIPFWAVRSHKGYIEINAYDGKPSKMPIDDGAEIL</sequence>
<organism evidence="2 3">
    <name type="scientific">Methanooceanicella nereidis</name>
    <dbReference type="NCBI Taxonomy" id="2052831"/>
    <lineage>
        <taxon>Archaea</taxon>
        <taxon>Methanobacteriati</taxon>
        <taxon>Methanobacteriota</taxon>
        <taxon>Stenosarchaea group</taxon>
        <taxon>Methanomicrobia</taxon>
        <taxon>Methanocellales</taxon>
        <taxon>Methanocellaceae</taxon>
        <taxon>Methanooceanicella</taxon>
    </lineage>
</organism>
<dbReference type="AlphaFoldDB" id="A0AAP2RC34"/>
<dbReference type="GO" id="GO:0009307">
    <property type="term" value="P:DNA restriction-modification system"/>
    <property type="evidence" value="ECO:0007669"/>
    <property type="project" value="InterPro"/>
</dbReference>
<evidence type="ECO:0000313" key="3">
    <source>
        <dbReference type="Proteomes" id="UP001320159"/>
    </source>
</evidence>
<comment type="caution">
    <text evidence="2">The sequence shown here is derived from an EMBL/GenBank/DDBJ whole genome shotgun (WGS) entry which is preliminary data.</text>
</comment>
<evidence type="ECO:0000313" key="2">
    <source>
        <dbReference type="EMBL" id="MCD1294784.1"/>
    </source>
</evidence>
<dbReference type="Proteomes" id="UP001320159">
    <property type="component" value="Unassembled WGS sequence"/>
</dbReference>
<reference evidence="2 3" key="1">
    <citation type="submission" date="2017-11" db="EMBL/GenBank/DDBJ databases">
        <title>Isolation and Characterization of Family Methanocellaceae Species from Potential Methane Hydrate Area Offshore Southwestern Taiwan.</title>
        <authorList>
            <person name="Zhang W.-L."/>
            <person name="Chen W.-C."/>
            <person name="Lai M.-C."/>
            <person name="Chen S.-C."/>
        </authorList>
    </citation>
    <scope>NUCLEOTIDE SEQUENCE [LARGE SCALE GENOMIC DNA]</scope>
    <source>
        <strain evidence="2 3">CWC-04</strain>
    </source>
</reference>
<dbReference type="GO" id="GO:0004519">
    <property type="term" value="F:endonuclease activity"/>
    <property type="evidence" value="ECO:0007669"/>
    <property type="project" value="InterPro"/>
</dbReference>
<dbReference type="SUPFAM" id="SSF52980">
    <property type="entry name" value="Restriction endonuclease-like"/>
    <property type="match status" value="1"/>
</dbReference>
<keyword evidence="3" id="KW-1185">Reference proteome</keyword>
<dbReference type="InterPro" id="IPR007560">
    <property type="entry name" value="Restrct_endonuc_IV_Mrr"/>
</dbReference>
<dbReference type="RefSeq" id="WP_230741620.1">
    <property type="nucleotide sequence ID" value="NZ_PGCK01000005.1"/>
</dbReference>
<feature type="domain" description="Restriction endonuclease type IV Mrr" evidence="1">
    <location>
        <begin position="7"/>
        <end position="94"/>
    </location>
</feature>
<evidence type="ECO:0000259" key="1">
    <source>
        <dbReference type="Pfam" id="PF04471"/>
    </source>
</evidence>
<dbReference type="GO" id="GO:0003677">
    <property type="term" value="F:DNA binding"/>
    <property type="evidence" value="ECO:0007669"/>
    <property type="project" value="InterPro"/>
</dbReference>